<name>A0A8T0IJH5_CERPU</name>
<evidence type="ECO:0000313" key="4">
    <source>
        <dbReference type="EMBL" id="KAG0582698.1"/>
    </source>
</evidence>
<evidence type="ECO:0000256" key="1">
    <source>
        <dbReference type="ARBA" id="ARBA00022729"/>
    </source>
</evidence>
<dbReference type="Proteomes" id="UP000822688">
    <property type="component" value="Chromosome 3"/>
</dbReference>
<dbReference type="Pfam" id="PF09118">
    <property type="entry name" value="GO-like_E_set"/>
    <property type="match status" value="1"/>
</dbReference>
<dbReference type="SUPFAM" id="SSF50965">
    <property type="entry name" value="Galactose oxidase, central domain"/>
    <property type="match status" value="1"/>
</dbReference>
<keyword evidence="1" id="KW-0732">Signal</keyword>
<reference evidence="4" key="1">
    <citation type="submission" date="2020-06" db="EMBL/GenBank/DDBJ databases">
        <title>WGS assembly of Ceratodon purpureus strain R40.</title>
        <authorList>
            <person name="Carey S.B."/>
            <person name="Jenkins J."/>
            <person name="Shu S."/>
            <person name="Lovell J.T."/>
            <person name="Sreedasyam A."/>
            <person name="Maumus F."/>
            <person name="Tiley G.P."/>
            <person name="Fernandez-Pozo N."/>
            <person name="Barry K."/>
            <person name="Chen C."/>
            <person name="Wang M."/>
            <person name="Lipzen A."/>
            <person name="Daum C."/>
            <person name="Saski C.A."/>
            <person name="Payton A.C."/>
            <person name="Mcbreen J.C."/>
            <person name="Conrad R.E."/>
            <person name="Kollar L.M."/>
            <person name="Olsson S."/>
            <person name="Huttunen S."/>
            <person name="Landis J.B."/>
            <person name="Wickett N.J."/>
            <person name="Johnson M.G."/>
            <person name="Rensing S.A."/>
            <person name="Grimwood J."/>
            <person name="Schmutz J."/>
            <person name="Mcdaniel S.F."/>
        </authorList>
    </citation>
    <scope>NUCLEOTIDE SEQUENCE</scope>
    <source>
        <strain evidence="4">R40</strain>
    </source>
</reference>
<dbReference type="InterPro" id="IPR014756">
    <property type="entry name" value="Ig_E-set"/>
</dbReference>
<dbReference type="EMBL" id="CM026423">
    <property type="protein sequence ID" value="KAG0582697.1"/>
    <property type="molecule type" value="Genomic_DNA"/>
</dbReference>
<evidence type="ECO:0000313" key="5">
    <source>
        <dbReference type="Proteomes" id="UP000822688"/>
    </source>
</evidence>
<dbReference type="PANTHER" id="PTHR32208">
    <property type="entry name" value="SECRETED PROTEIN-RELATED"/>
    <property type="match status" value="1"/>
</dbReference>
<dbReference type="Gene3D" id="2.130.10.80">
    <property type="entry name" value="Galactose oxidase/kelch, beta-propeller"/>
    <property type="match status" value="1"/>
</dbReference>
<dbReference type="SUPFAM" id="SSF81296">
    <property type="entry name" value="E set domains"/>
    <property type="match status" value="1"/>
</dbReference>
<evidence type="ECO:0000259" key="3">
    <source>
        <dbReference type="Pfam" id="PF09118"/>
    </source>
</evidence>
<gene>
    <name evidence="4" type="ORF">KC19_3G078000</name>
</gene>
<dbReference type="Gene3D" id="2.60.40.10">
    <property type="entry name" value="Immunoglobulins"/>
    <property type="match status" value="1"/>
</dbReference>
<comment type="caution">
    <text evidence="4">The sequence shown here is derived from an EMBL/GenBank/DDBJ whole genome shotgun (WGS) entry which is preliminary data.</text>
</comment>
<dbReference type="EMBL" id="CM026423">
    <property type="protein sequence ID" value="KAG0582698.1"/>
    <property type="molecule type" value="Genomic_DNA"/>
</dbReference>
<evidence type="ECO:0008006" key="6">
    <source>
        <dbReference type="Google" id="ProtNLM"/>
    </source>
</evidence>
<dbReference type="InterPro" id="IPR011043">
    <property type="entry name" value="Gal_Oxase/kelch_b-propeller"/>
</dbReference>
<evidence type="ECO:0000259" key="2">
    <source>
        <dbReference type="Pfam" id="PF07250"/>
    </source>
</evidence>
<dbReference type="PANTHER" id="PTHR32208:SF98">
    <property type="entry name" value="GLYOXAL OXIDASE N-TERMINAL DOMAIN-CONTAINING PROTEIN"/>
    <property type="match status" value="1"/>
</dbReference>
<dbReference type="AlphaFoldDB" id="A0A8T0IJH5"/>
<feature type="domain" description="Glyoxal oxidase N-terminal" evidence="2">
    <location>
        <begin position="49"/>
        <end position="434"/>
    </location>
</feature>
<dbReference type="InterPro" id="IPR037293">
    <property type="entry name" value="Gal_Oxidase_central_sf"/>
</dbReference>
<accession>A0A8T0IJH5</accession>
<dbReference type="InterPro" id="IPR015202">
    <property type="entry name" value="GO-like_E_set"/>
</dbReference>
<dbReference type="Pfam" id="PF07250">
    <property type="entry name" value="Glyoxal_oxid_N"/>
    <property type="match status" value="1"/>
</dbReference>
<protein>
    <recommendedName>
        <fullName evidence="6">Galactose oxidase</fullName>
    </recommendedName>
</protein>
<organism evidence="4 5">
    <name type="scientific">Ceratodon purpureus</name>
    <name type="common">Fire moss</name>
    <name type="synonym">Dicranum purpureum</name>
    <dbReference type="NCBI Taxonomy" id="3225"/>
    <lineage>
        <taxon>Eukaryota</taxon>
        <taxon>Viridiplantae</taxon>
        <taxon>Streptophyta</taxon>
        <taxon>Embryophyta</taxon>
        <taxon>Bryophyta</taxon>
        <taxon>Bryophytina</taxon>
        <taxon>Bryopsida</taxon>
        <taxon>Dicranidae</taxon>
        <taxon>Pseudoditrichales</taxon>
        <taxon>Ditrichaceae</taxon>
        <taxon>Ceratodon</taxon>
    </lineage>
</organism>
<dbReference type="CDD" id="cd02851">
    <property type="entry name" value="E_set_GO_C"/>
    <property type="match status" value="1"/>
</dbReference>
<sequence length="548" mass="60244">MRMLSSTRLLIPRLIIFIVELLVLTVRFVDAAPLGTWNLLVENAGISSMHTAVTHYDTVILLDRTNIGASRINFTNGYCRDNPDDRVLKHDCSAHSVMFDPLTNSLRPLTVFTDTWCSSGQIVANGSMVQTGGDYEGLYKVRLLDACPAGGSCDWVESESEALVDPRWYASNQVLPDGRQIVVGGRYTYSYEFVPKTSSGEGSFSLSFLHDVQDNQNDNMYPFVHLLPDGNLFIFANRDSILLDYVNNRVLKTYPTIPGEPRNYPSAGSSVMLPLDHTNNFTVAEILVCGGAQYGAFRSSTGNTWPASDTCGRIVATDSNPKWSMETMPIRRTMGDTVILPTADILLINGARNGCQGWGKATNPALNPVNYATYNAASRFQVLAPTTIPRLYHSTANLLTDGRILLAGSNTHQYYTFSGDYPTELRIDAFAPPYLDSSYDTHRPAIFRLSTTSIRYGSMFQVVYTVGEKEGEFEVNLLSSPFTTHSYSQGQRMLRLATTEPVPTILGRAFSAMATAPGSAVVAPPGYYMLLALQGGIPSKGLWVRLTS</sequence>
<dbReference type="InterPro" id="IPR013783">
    <property type="entry name" value="Ig-like_fold"/>
</dbReference>
<dbReference type="InterPro" id="IPR009880">
    <property type="entry name" value="Glyoxal_oxidase_N"/>
</dbReference>
<proteinExistence type="predicted"/>
<feature type="domain" description="Galactose oxidase-like Early set" evidence="3">
    <location>
        <begin position="443"/>
        <end position="545"/>
    </location>
</feature>
<keyword evidence="5" id="KW-1185">Reference proteome</keyword>